<proteinExistence type="predicted"/>
<sequence length="178" mass="18412">MANTYSLIASNTFTSSATTITFSSIPATYTDLLVRVAARTDAATVTDSLFSVRLNADATNIYSDTVAYGNGAAAASTRASATNTMYNGTQPAAGAVSNTFGNAEIYFPSYTASQSKVISTFSASESNVANATAWFWNGADAGLYRSNTAISSITIGAYGSGANFISGSSFYLYGIKNS</sequence>
<evidence type="ECO:0000313" key="1">
    <source>
        <dbReference type="EMBL" id="CAB4178793.1"/>
    </source>
</evidence>
<organism evidence="1">
    <name type="scientific">uncultured Caudovirales phage</name>
    <dbReference type="NCBI Taxonomy" id="2100421"/>
    <lineage>
        <taxon>Viruses</taxon>
        <taxon>Duplodnaviria</taxon>
        <taxon>Heunggongvirae</taxon>
        <taxon>Uroviricota</taxon>
        <taxon>Caudoviricetes</taxon>
        <taxon>Peduoviridae</taxon>
        <taxon>Maltschvirus</taxon>
        <taxon>Maltschvirus maltsch</taxon>
    </lineage>
</organism>
<gene>
    <name evidence="1" type="ORF">UFOVP1033_19</name>
    <name evidence="2" type="ORF">UFOVP1631_19</name>
</gene>
<reference evidence="1" key="1">
    <citation type="submission" date="2020-05" db="EMBL/GenBank/DDBJ databases">
        <authorList>
            <person name="Chiriac C."/>
            <person name="Salcher M."/>
            <person name="Ghai R."/>
            <person name="Kavagutti S V."/>
        </authorList>
    </citation>
    <scope>NUCLEOTIDE SEQUENCE</scope>
</reference>
<accession>A0A6J5Q3T2</accession>
<dbReference type="EMBL" id="LR797501">
    <property type="protein sequence ID" value="CAB4220460.1"/>
    <property type="molecule type" value="Genomic_DNA"/>
</dbReference>
<protein>
    <submittedName>
        <fullName evidence="1">Uncharacterized protein</fullName>
    </submittedName>
</protein>
<evidence type="ECO:0000313" key="2">
    <source>
        <dbReference type="EMBL" id="CAB4220460.1"/>
    </source>
</evidence>
<dbReference type="EMBL" id="LR796981">
    <property type="protein sequence ID" value="CAB4178793.1"/>
    <property type="molecule type" value="Genomic_DNA"/>
</dbReference>
<name>A0A6J5Q3T2_9CAUD</name>